<dbReference type="EMBL" id="CP069114">
    <property type="protein sequence ID" value="QSS64400.1"/>
    <property type="molecule type" value="Genomic_DNA"/>
</dbReference>
<accession>A0A8A1MGY7</accession>
<feature type="compositionally biased region" description="Polar residues" evidence="1">
    <location>
        <begin position="128"/>
        <end position="138"/>
    </location>
</feature>
<feature type="region of interest" description="Disordered" evidence="1">
    <location>
        <begin position="119"/>
        <end position="157"/>
    </location>
</feature>
<sequence>MCVFVEDNGSNNYHNWDEQTNKDKSTTWRWELKGERWKARNGAMNPFRDVGNTAARSSNHQNPPGIPGLNKDGRALELCYYCYSNILSPSALFKGNLTNWKSAHYETPNSVTSLALKRGEPTTRFESTENNSSNPHTIQTERTETEGGWKWISGGTP</sequence>
<dbReference type="AlphaFoldDB" id="A0A8A1MGY7"/>
<evidence type="ECO:0000313" key="2">
    <source>
        <dbReference type="EMBL" id="QSS64400.1"/>
    </source>
</evidence>
<evidence type="ECO:0000313" key="3">
    <source>
        <dbReference type="Proteomes" id="UP000663671"/>
    </source>
</evidence>
<dbReference type="VEuPathDB" id="FungiDB:I7I51_01467"/>
<organism evidence="2 3">
    <name type="scientific">Ajellomyces capsulatus</name>
    <name type="common">Darling's disease fungus</name>
    <name type="synonym">Histoplasma capsulatum</name>
    <dbReference type="NCBI Taxonomy" id="5037"/>
    <lineage>
        <taxon>Eukaryota</taxon>
        <taxon>Fungi</taxon>
        <taxon>Dikarya</taxon>
        <taxon>Ascomycota</taxon>
        <taxon>Pezizomycotina</taxon>
        <taxon>Eurotiomycetes</taxon>
        <taxon>Eurotiomycetidae</taxon>
        <taxon>Onygenales</taxon>
        <taxon>Ajellomycetaceae</taxon>
        <taxon>Histoplasma</taxon>
    </lineage>
</organism>
<dbReference type="Proteomes" id="UP000663671">
    <property type="component" value="Chromosome 1"/>
</dbReference>
<proteinExistence type="predicted"/>
<name>A0A8A1MGY7_AJECA</name>
<evidence type="ECO:0000256" key="1">
    <source>
        <dbReference type="SAM" id="MobiDB-lite"/>
    </source>
</evidence>
<protein>
    <submittedName>
        <fullName evidence="2">Uncharacterized protein</fullName>
    </submittedName>
</protein>
<reference evidence="2" key="1">
    <citation type="submission" date="2021-01" db="EMBL/GenBank/DDBJ databases">
        <title>Chromosome-level genome assembly of a human fungal pathogen reveals clustering of transcriptionally co-regulated genes.</title>
        <authorList>
            <person name="Voorhies M."/>
            <person name="Cohen S."/>
            <person name="Shea T.P."/>
            <person name="Petrus S."/>
            <person name="Munoz J.F."/>
            <person name="Poplawski S."/>
            <person name="Goldman W.E."/>
            <person name="Michael T."/>
            <person name="Cuomo C.A."/>
            <person name="Sil A."/>
            <person name="Beyhan S."/>
        </authorList>
    </citation>
    <scope>NUCLEOTIDE SEQUENCE</scope>
    <source>
        <strain evidence="2">WU24</strain>
    </source>
</reference>
<gene>
    <name evidence="2" type="ORF">I7I51_01467</name>
</gene>